<feature type="domain" description="Solute-binding protein family 3/N-terminal" evidence="2">
    <location>
        <begin position="27"/>
        <end position="234"/>
    </location>
</feature>
<keyword evidence="4" id="KW-1185">Reference proteome</keyword>
<evidence type="ECO:0000313" key="4">
    <source>
        <dbReference type="Proteomes" id="UP000573499"/>
    </source>
</evidence>
<accession>A0A7W2FBX1</accession>
<dbReference type="PANTHER" id="PTHR38834:SF3">
    <property type="entry name" value="SOLUTE-BINDING PROTEIN FAMILY 3_N-TERMINAL DOMAIN-CONTAINING PROTEIN"/>
    <property type="match status" value="1"/>
</dbReference>
<dbReference type="PANTHER" id="PTHR38834">
    <property type="entry name" value="PERIPLASMIC SUBSTRATE BINDING PROTEIN FAMILY 3"/>
    <property type="match status" value="1"/>
</dbReference>
<evidence type="ECO:0000259" key="2">
    <source>
        <dbReference type="Pfam" id="PF00497"/>
    </source>
</evidence>
<organism evidence="3 4">
    <name type="scientific">Rugamonas apoptosis</name>
    <dbReference type="NCBI Taxonomy" id="2758570"/>
    <lineage>
        <taxon>Bacteria</taxon>
        <taxon>Pseudomonadati</taxon>
        <taxon>Pseudomonadota</taxon>
        <taxon>Betaproteobacteria</taxon>
        <taxon>Burkholderiales</taxon>
        <taxon>Oxalobacteraceae</taxon>
        <taxon>Telluria group</taxon>
        <taxon>Rugamonas</taxon>
    </lineage>
</organism>
<feature type="signal peptide" evidence="1">
    <location>
        <begin position="1"/>
        <end position="19"/>
    </location>
</feature>
<sequence length="247" mass="27336">MLHIICAYSLALLTTCAYSEETLLVANVMPFICIEDGVTKGVLYEIVHEAALRVGHSGTVNPMPTRRQAELARRNADTLTTLLYTESRQAEYTWLFKLLDDRIVLVANADAGVDISSVEAARNLRIGVVLGGAAEYAANRLGFSNIQSVASVESNVRKLAIGRIDAWVVGYGTMLYAQSHFKEHSAWKFGAVLGDYSIYFGGPRHMNPERVKIWRQAFESMRRDGNYARILRAYNYSIPDAGGVPAN</sequence>
<reference evidence="3 4" key="1">
    <citation type="submission" date="2020-07" db="EMBL/GenBank/DDBJ databases">
        <title>Novel species isolated from subtropical streams in China.</title>
        <authorList>
            <person name="Lu H."/>
        </authorList>
    </citation>
    <scope>NUCLEOTIDE SEQUENCE [LARGE SCALE GENOMIC DNA]</scope>
    <source>
        <strain evidence="3 4">LX47W</strain>
    </source>
</reference>
<dbReference type="Gene3D" id="3.40.190.10">
    <property type="entry name" value="Periplasmic binding protein-like II"/>
    <property type="match status" value="2"/>
</dbReference>
<keyword evidence="1" id="KW-0732">Signal</keyword>
<gene>
    <name evidence="3" type="ORF">H3H39_17730</name>
</gene>
<feature type="chain" id="PRO_5031565676" evidence="1">
    <location>
        <begin position="20"/>
        <end position="247"/>
    </location>
</feature>
<name>A0A7W2FBX1_9BURK</name>
<protein>
    <submittedName>
        <fullName evidence="3">Transporter substrate-binding domain-containing protein</fullName>
    </submittedName>
</protein>
<evidence type="ECO:0000313" key="3">
    <source>
        <dbReference type="EMBL" id="MBA5688885.1"/>
    </source>
</evidence>
<dbReference type="InterPro" id="IPR001638">
    <property type="entry name" value="Solute-binding_3/MltF_N"/>
</dbReference>
<proteinExistence type="predicted"/>
<dbReference type="RefSeq" id="WP_182154919.1">
    <property type="nucleotide sequence ID" value="NZ_JACEZU010000008.1"/>
</dbReference>
<dbReference type="Pfam" id="PF00497">
    <property type="entry name" value="SBP_bac_3"/>
    <property type="match status" value="1"/>
</dbReference>
<dbReference type="SUPFAM" id="SSF53850">
    <property type="entry name" value="Periplasmic binding protein-like II"/>
    <property type="match status" value="1"/>
</dbReference>
<dbReference type="EMBL" id="JACEZU010000008">
    <property type="protein sequence ID" value="MBA5688885.1"/>
    <property type="molecule type" value="Genomic_DNA"/>
</dbReference>
<dbReference type="Proteomes" id="UP000573499">
    <property type="component" value="Unassembled WGS sequence"/>
</dbReference>
<dbReference type="AlphaFoldDB" id="A0A7W2FBX1"/>
<comment type="caution">
    <text evidence="3">The sequence shown here is derived from an EMBL/GenBank/DDBJ whole genome shotgun (WGS) entry which is preliminary data.</text>
</comment>
<evidence type="ECO:0000256" key="1">
    <source>
        <dbReference type="SAM" id="SignalP"/>
    </source>
</evidence>